<dbReference type="EMBL" id="CAXDID020000182">
    <property type="protein sequence ID" value="CAL6049750.1"/>
    <property type="molecule type" value="Genomic_DNA"/>
</dbReference>
<name>A0AA86UA88_9EUKA</name>
<evidence type="ECO:0000313" key="2">
    <source>
        <dbReference type="EMBL" id="CAL6049750.1"/>
    </source>
</evidence>
<gene>
    <name evidence="1" type="ORF">HINF_LOCUS32476</name>
    <name evidence="2" type="ORF">HINF_LOCUS43554</name>
</gene>
<reference evidence="2 3" key="2">
    <citation type="submission" date="2024-07" db="EMBL/GenBank/DDBJ databases">
        <authorList>
            <person name="Akdeniz Z."/>
        </authorList>
    </citation>
    <scope>NUCLEOTIDE SEQUENCE [LARGE SCALE GENOMIC DNA]</scope>
</reference>
<dbReference type="Gene3D" id="2.160.20.110">
    <property type="match status" value="1"/>
</dbReference>
<keyword evidence="3" id="KW-1185">Reference proteome</keyword>
<protein>
    <submittedName>
        <fullName evidence="1">Uncharacterized protein</fullName>
    </submittedName>
</protein>
<proteinExistence type="predicted"/>
<accession>A0AA86UA88</accession>
<comment type="caution">
    <text evidence="1">The sequence shown here is derived from an EMBL/GenBank/DDBJ whole genome shotgun (WGS) entry which is preliminary data.</text>
</comment>
<dbReference type="AlphaFoldDB" id="A0AA86UA88"/>
<dbReference type="EMBL" id="CATOUU010000735">
    <property type="protein sequence ID" value="CAI9944831.1"/>
    <property type="molecule type" value="Genomic_DNA"/>
</dbReference>
<dbReference type="Proteomes" id="UP001642409">
    <property type="component" value="Unassembled WGS sequence"/>
</dbReference>
<organism evidence="1">
    <name type="scientific">Hexamita inflata</name>
    <dbReference type="NCBI Taxonomy" id="28002"/>
    <lineage>
        <taxon>Eukaryota</taxon>
        <taxon>Metamonada</taxon>
        <taxon>Diplomonadida</taxon>
        <taxon>Hexamitidae</taxon>
        <taxon>Hexamitinae</taxon>
        <taxon>Hexamita</taxon>
    </lineage>
</organism>
<evidence type="ECO:0000313" key="1">
    <source>
        <dbReference type="EMBL" id="CAI9944831.1"/>
    </source>
</evidence>
<evidence type="ECO:0000313" key="3">
    <source>
        <dbReference type="Proteomes" id="UP001642409"/>
    </source>
</evidence>
<sequence>MLNTTVLDDRIYQNITSVKNDILMKYISADANLLANTTVLDWRIFYNVSQLQNNINNFTIYYNDSLLKQAQLIEQQQNIINNLTQQINCSSNFGYSMVNGYCVQVSCAISGQQSINGICQCVNINSIVQSGYCVCPVNSQVVGIACVCSIGGQVMLNGQCACSTTGAFVDNNVCSCGVNSTNISNSCGCPNGASLVNGVCSCTNINAYISGSQCVCPMFSSIVGNTCTCPSNSQIVNNICTCNVITGQIMNNGTCQCQTIGAFANNGACVCGLNALNVSDTCTCPTNSSFVNNICNCDKISGQQIVNGACQCPTGQSVVNDKCMYVVKTSNFECSLPVFTQQFDIQSITHQVTASSNFSDGYAFSASTTIQNAFIDISDNVYSTTVYPLFQSQSTFTNLKIQFGSQTFDSGSLLLSSSSVSINQMNIISRPGSQLTVNSAQLLNILTQSSNSANITNLLLNLSFAPSSGNITLINSINGVFDVSGYQVLGTYISTGSVAMLGLNVNSATVNMNEVTFKPSAFNVGNCSSYLFGNAAITNTIQINNFAVIIGSSSNFLLLGSISTTSYYNNYYLFGGIVAYINSNSVVSVNNVILDSYQRFSTSYVSNSGFLVGHSSASSSSITILNVCLQQNSTGSTTSFYYFGLVGRNNGNSSVRNTSVSFAVQGTHFHCVGIIGYQDSGSIYAEVMSVRASINLSSVSGNNVGSIFGLEYAKNCSVQNTSVAGGSINSGSSGVGGFVGYQTQNLTIMNSSMQQTNISSSSRVGGFVGYQSSGQLYLIGSRIQAVRISGSSTGIVVGIVSGTISISSSSSEQVYVNGGLRGDCAAMSNRDGC</sequence>
<reference evidence="1" key="1">
    <citation type="submission" date="2023-06" db="EMBL/GenBank/DDBJ databases">
        <authorList>
            <person name="Kurt Z."/>
        </authorList>
    </citation>
    <scope>NUCLEOTIDE SEQUENCE</scope>
</reference>